<dbReference type="InterPro" id="IPR020845">
    <property type="entry name" value="AMP-binding_CS"/>
</dbReference>
<dbReference type="PANTHER" id="PTHR24096">
    <property type="entry name" value="LONG-CHAIN-FATTY-ACID--COA LIGASE"/>
    <property type="match status" value="1"/>
</dbReference>
<dbReference type="InterPro" id="IPR000873">
    <property type="entry name" value="AMP-dep_synth/lig_dom"/>
</dbReference>
<accession>A0AAJ1IGD2</accession>
<dbReference type="InterPro" id="IPR042099">
    <property type="entry name" value="ANL_N_sf"/>
</dbReference>
<dbReference type="AlphaFoldDB" id="A0AAJ1IGD2"/>
<evidence type="ECO:0000313" key="2">
    <source>
        <dbReference type="EMBL" id="MDC7227423.1"/>
    </source>
</evidence>
<gene>
    <name evidence="2" type="ORF">PQJ61_11730</name>
</gene>
<dbReference type="InterPro" id="IPR045851">
    <property type="entry name" value="AMP-bd_C_sf"/>
</dbReference>
<reference evidence="2 3" key="1">
    <citation type="submission" date="2022-12" db="EMBL/GenBank/DDBJ databases">
        <title>Metagenome assembled genome from gulf of manar.</title>
        <authorList>
            <person name="Kohli P."/>
            <person name="Pk S."/>
            <person name="Venkata Ramana C."/>
            <person name="Sasikala C."/>
        </authorList>
    </citation>
    <scope>NUCLEOTIDE SEQUENCE [LARGE SCALE GENOMIC DNA]</scope>
    <source>
        <strain evidence="2">JB008</strain>
    </source>
</reference>
<dbReference type="GO" id="GO:0016405">
    <property type="term" value="F:CoA-ligase activity"/>
    <property type="evidence" value="ECO:0007669"/>
    <property type="project" value="TreeGrafter"/>
</dbReference>
<dbReference type="Gene3D" id="3.30.300.30">
    <property type="match status" value="1"/>
</dbReference>
<organism evidence="2 3">
    <name type="scientific">Candidatus Thalassospirochaeta sargassi</name>
    <dbReference type="NCBI Taxonomy" id="3119039"/>
    <lineage>
        <taxon>Bacteria</taxon>
        <taxon>Pseudomonadati</taxon>
        <taxon>Spirochaetota</taxon>
        <taxon>Spirochaetia</taxon>
        <taxon>Spirochaetales</taxon>
        <taxon>Spirochaetaceae</taxon>
        <taxon>Candidatus Thalassospirochaeta</taxon>
    </lineage>
</organism>
<dbReference type="PROSITE" id="PS00455">
    <property type="entry name" value="AMP_BINDING"/>
    <property type="match status" value="1"/>
</dbReference>
<dbReference type="Pfam" id="PF00501">
    <property type="entry name" value="AMP-binding"/>
    <property type="match status" value="1"/>
</dbReference>
<evidence type="ECO:0000313" key="3">
    <source>
        <dbReference type="Proteomes" id="UP001221217"/>
    </source>
</evidence>
<feature type="domain" description="AMP-dependent synthetase/ligase" evidence="1">
    <location>
        <begin position="34"/>
        <end position="422"/>
    </location>
</feature>
<dbReference type="SUPFAM" id="SSF56801">
    <property type="entry name" value="Acetyl-CoA synthetase-like"/>
    <property type="match status" value="1"/>
</dbReference>
<name>A0AAJ1IGD2_9SPIO</name>
<sequence length="568" mass="64118">MARTKDIPNPWINLEPWRGDVFEGEFPTLPELFEISEKRYPDRRCFTCYDPTEMQFTYTEAWKKINQVANYLLNIGLSKGEHVGLTGKNSPEWAISYLAILTAGGVVVPVDYSLKTDDVSRLLEFADINILFVDSEKFDDLKPSAHKGKLKKISLSPDKTDYVLDINFSQTIEHEKAGEDDTAAILFTSGTTGEPKGAMLSHKNFVSDCFMFQGNMNIYHTDVFYALLPIHHSYTMLAVFIEAFSVGAELVFAKKVVVQQIFKDLKKAKVTMFLGIPMLFNKIIKGLMNGIREKGIVVYGLIRFMMGFSGLVKKIFGVNIGKSLFGGILSKVSLDTNRICICGGGPLPAETFKYFNQMGIDFVVGYGLTEAAPGLTLNPIYAYRESSIGKIIPLVEMKVLDPDSDGTGELIARGPNIMKGYYKNEQASKEAFTEDGWLLTGDSGYIDDENYVYLTGRKKNMIVTEGGKNVFPEEIEDHFQLFDEIEQILVRGYVQDEKMQTEGIEAVIVPSEDFAKNNTDEDIKTRLDQIIDEVNREMLPYKRISRISVRKEEMEMSSTKKIKRFKVE</sequence>
<dbReference type="EMBL" id="JAQQAL010000025">
    <property type="protein sequence ID" value="MDC7227423.1"/>
    <property type="molecule type" value="Genomic_DNA"/>
</dbReference>
<comment type="caution">
    <text evidence="2">The sequence shown here is derived from an EMBL/GenBank/DDBJ whole genome shotgun (WGS) entry which is preliminary data.</text>
</comment>
<dbReference type="Gene3D" id="3.40.50.12780">
    <property type="entry name" value="N-terminal domain of ligase-like"/>
    <property type="match status" value="1"/>
</dbReference>
<evidence type="ECO:0000259" key="1">
    <source>
        <dbReference type="Pfam" id="PF00501"/>
    </source>
</evidence>
<dbReference type="Proteomes" id="UP001221217">
    <property type="component" value="Unassembled WGS sequence"/>
</dbReference>
<protein>
    <submittedName>
        <fullName evidence="2">Class I adenylate-forming enzyme family protein</fullName>
    </submittedName>
</protein>
<proteinExistence type="predicted"/>